<feature type="compositionally biased region" description="Basic and acidic residues" evidence="6">
    <location>
        <begin position="212"/>
        <end position="302"/>
    </location>
</feature>
<feature type="compositionally biased region" description="Pro residues" evidence="6">
    <location>
        <begin position="138"/>
        <end position="155"/>
    </location>
</feature>
<evidence type="ECO:0000256" key="5">
    <source>
        <dbReference type="ARBA" id="ARBA00046062"/>
    </source>
</evidence>
<evidence type="ECO:0000313" key="8">
    <source>
        <dbReference type="EMBL" id="KAG0259169.1"/>
    </source>
</evidence>
<comment type="subunit">
    <text evidence="3">Directly interacts with VCP. Interacts with UBQLN1. Forms a complex with VCP and UBQLN1.</text>
</comment>
<comment type="function">
    <text evidence="5">Involved in endoplasmic reticulum-associated protein degradation (ERAD). Acts as a platform to recruit both UBQLN1 and VCP to the ER during ERAD.</text>
</comment>
<dbReference type="EMBL" id="JAAAJB010000294">
    <property type="protein sequence ID" value="KAG0259169.1"/>
    <property type="molecule type" value="Genomic_DNA"/>
</dbReference>
<name>A0A9P6Q4G5_9FUNG</name>
<feature type="region of interest" description="Disordered" evidence="6">
    <location>
        <begin position="116"/>
        <end position="370"/>
    </location>
</feature>
<comment type="caution">
    <text evidence="8">The sequence shown here is derived from an EMBL/GenBank/DDBJ whole genome shotgun (WGS) entry which is preliminary data.</text>
</comment>
<keyword evidence="2" id="KW-0834">Unfolded protein response</keyword>
<evidence type="ECO:0000256" key="6">
    <source>
        <dbReference type="SAM" id="MobiDB-lite"/>
    </source>
</evidence>
<sequence length="560" mass="60587">MSIWFDGPVVQAVGEANSKQCLLLVCLLQDNDEASAQYEARFSEDPLVAELAGLNLVALKVLKDSQDGTLFGQIYPIMSLPAVYLIRNGLLADFLPAQVEPAQMLERIQKAVQGHFAIPPPPGTLLPTTGTSASSSTTPPPTAPVPTVPSAPPVPTQSSQTPVATAVSPSEASPLPASPSPSPSSSSPAITTTSTSQQQQQQQQDTLQKLKQKQEERRVQREKEEREAEKKRELERRANSKALQDARAELKDMEAKKIKDQLEREKREEAEYRKKLKQQLEEDKQRRKAEREKERERLEAAKRAAAAGEGEGSVVTTTASTTTTTTTATTAQRGGFGSGALSPPLPRQRPSSAYEDNPQVVTPSEVRQQNSGLWNARNDASSSLACESTRLNIRLFDGSSIRNVFQATDALSVVRQWIDQNRGEDETPYNIVQVIPPRMFTDEEKTLRDLDLCPSATLVLKPIVRSTSAYGGSGSGAVTSLMGLGWSALSLAGKAASAAYNTVSYYNPLQESGTSTSSNPHGPSSSSPSSLPPSSARAKKDDDDRDKHRTTYNGNSTSLE</sequence>
<dbReference type="Pfam" id="PF23187">
    <property type="entry name" value="UBX7_N"/>
    <property type="match status" value="1"/>
</dbReference>
<dbReference type="PROSITE" id="PS50033">
    <property type="entry name" value="UBX"/>
    <property type="match status" value="1"/>
</dbReference>
<dbReference type="InterPro" id="IPR036249">
    <property type="entry name" value="Thioredoxin-like_sf"/>
</dbReference>
<feature type="compositionally biased region" description="Polar residues" evidence="6">
    <location>
        <begin position="551"/>
        <end position="560"/>
    </location>
</feature>
<dbReference type="InterPro" id="IPR001012">
    <property type="entry name" value="UBX_dom"/>
</dbReference>
<dbReference type="AlphaFoldDB" id="A0A9P6Q4G5"/>
<accession>A0A9P6Q4G5</accession>
<feature type="compositionally biased region" description="Polar residues" evidence="6">
    <location>
        <begin position="359"/>
        <end position="370"/>
    </location>
</feature>
<gene>
    <name evidence="8" type="ORF">DFQ27_004211</name>
</gene>
<evidence type="ECO:0000313" key="9">
    <source>
        <dbReference type="Proteomes" id="UP000807716"/>
    </source>
</evidence>
<dbReference type="Gene3D" id="3.40.30.10">
    <property type="entry name" value="Glutaredoxin"/>
    <property type="match status" value="1"/>
</dbReference>
<feature type="compositionally biased region" description="Low complexity" evidence="6">
    <location>
        <begin position="156"/>
        <end position="175"/>
    </location>
</feature>
<evidence type="ECO:0000256" key="1">
    <source>
        <dbReference type="ARBA" id="ARBA00004406"/>
    </source>
</evidence>
<dbReference type="PANTHER" id="PTHR46424">
    <property type="entry name" value="UBX DOMAIN-CONTAINING PROTEIN 4"/>
    <property type="match status" value="1"/>
</dbReference>
<dbReference type="OrthoDB" id="2445133at2759"/>
<protein>
    <recommendedName>
        <fullName evidence="4">UBX domain-containing protein 2</fullName>
    </recommendedName>
</protein>
<feature type="compositionally biased region" description="Low complexity" evidence="6">
    <location>
        <begin position="125"/>
        <end position="137"/>
    </location>
</feature>
<organism evidence="8 9">
    <name type="scientific">Actinomortierella ambigua</name>
    <dbReference type="NCBI Taxonomy" id="1343610"/>
    <lineage>
        <taxon>Eukaryota</taxon>
        <taxon>Fungi</taxon>
        <taxon>Fungi incertae sedis</taxon>
        <taxon>Mucoromycota</taxon>
        <taxon>Mortierellomycotina</taxon>
        <taxon>Mortierellomycetes</taxon>
        <taxon>Mortierellales</taxon>
        <taxon>Mortierellaceae</taxon>
        <taxon>Actinomortierella</taxon>
    </lineage>
</organism>
<evidence type="ECO:0000256" key="4">
    <source>
        <dbReference type="ARBA" id="ARBA00041575"/>
    </source>
</evidence>
<feature type="compositionally biased region" description="Basic and acidic residues" evidence="6">
    <location>
        <begin position="538"/>
        <end position="549"/>
    </location>
</feature>
<dbReference type="SUPFAM" id="SSF52833">
    <property type="entry name" value="Thioredoxin-like"/>
    <property type="match status" value="1"/>
</dbReference>
<dbReference type="Gene3D" id="3.10.20.90">
    <property type="entry name" value="Phosphatidylinositol 3-kinase Catalytic Subunit, Chain A, domain 1"/>
    <property type="match status" value="1"/>
</dbReference>
<dbReference type="GO" id="GO:0036503">
    <property type="term" value="P:ERAD pathway"/>
    <property type="evidence" value="ECO:0007669"/>
    <property type="project" value="TreeGrafter"/>
</dbReference>
<dbReference type="InterPro" id="IPR029071">
    <property type="entry name" value="Ubiquitin-like_domsf"/>
</dbReference>
<feature type="region of interest" description="Disordered" evidence="6">
    <location>
        <begin position="510"/>
        <end position="560"/>
    </location>
</feature>
<comment type="subcellular location">
    <subcellularLocation>
        <location evidence="1">Endoplasmic reticulum membrane</location>
        <topology evidence="1">Peripheral membrane protein</topology>
    </subcellularLocation>
</comment>
<proteinExistence type="predicted"/>
<dbReference type="SMART" id="SM00166">
    <property type="entry name" value="UBX"/>
    <property type="match status" value="1"/>
</dbReference>
<dbReference type="Pfam" id="PF00789">
    <property type="entry name" value="UBX"/>
    <property type="match status" value="1"/>
</dbReference>
<feature type="domain" description="UBX" evidence="7">
    <location>
        <begin position="384"/>
        <end position="460"/>
    </location>
</feature>
<dbReference type="PANTHER" id="PTHR46424:SF1">
    <property type="entry name" value="UBX DOMAIN-CONTAINING PROTEIN 4"/>
    <property type="match status" value="1"/>
</dbReference>
<evidence type="ECO:0000259" key="7">
    <source>
        <dbReference type="PROSITE" id="PS50033"/>
    </source>
</evidence>
<reference evidence="8" key="1">
    <citation type="journal article" date="2020" name="Fungal Divers.">
        <title>Resolving the Mortierellaceae phylogeny through synthesis of multi-gene phylogenetics and phylogenomics.</title>
        <authorList>
            <person name="Vandepol N."/>
            <person name="Liber J."/>
            <person name="Desiro A."/>
            <person name="Na H."/>
            <person name="Kennedy M."/>
            <person name="Barry K."/>
            <person name="Grigoriev I.V."/>
            <person name="Miller A.N."/>
            <person name="O'Donnell K."/>
            <person name="Stajich J.E."/>
            <person name="Bonito G."/>
        </authorList>
    </citation>
    <scope>NUCLEOTIDE SEQUENCE</scope>
    <source>
        <strain evidence="8">BC1065</strain>
    </source>
</reference>
<dbReference type="GO" id="GO:0006986">
    <property type="term" value="P:response to unfolded protein"/>
    <property type="evidence" value="ECO:0007669"/>
    <property type="project" value="UniProtKB-KW"/>
</dbReference>
<evidence type="ECO:0000256" key="2">
    <source>
        <dbReference type="ARBA" id="ARBA00023230"/>
    </source>
</evidence>
<feature type="compositionally biased region" description="Low complexity" evidence="6">
    <location>
        <begin position="183"/>
        <end position="209"/>
    </location>
</feature>
<dbReference type="GO" id="GO:0005789">
    <property type="term" value="C:endoplasmic reticulum membrane"/>
    <property type="evidence" value="ECO:0007669"/>
    <property type="project" value="UniProtKB-SubCell"/>
</dbReference>
<evidence type="ECO:0000256" key="3">
    <source>
        <dbReference type="ARBA" id="ARBA00038812"/>
    </source>
</evidence>
<dbReference type="SUPFAM" id="SSF54236">
    <property type="entry name" value="Ubiquitin-like"/>
    <property type="match status" value="1"/>
</dbReference>
<dbReference type="Proteomes" id="UP000807716">
    <property type="component" value="Unassembled WGS sequence"/>
</dbReference>
<feature type="compositionally biased region" description="Low complexity" evidence="6">
    <location>
        <begin position="316"/>
        <end position="331"/>
    </location>
</feature>
<feature type="compositionally biased region" description="Low complexity" evidence="6">
    <location>
        <begin position="512"/>
        <end position="536"/>
    </location>
</feature>
<keyword evidence="9" id="KW-1185">Reference proteome</keyword>